<name>A0ACB0Z9K0_MELEN</name>
<protein>
    <submittedName>
        <fullName evidence="1">Uncharacterized protein</fullName>
    </submittedName>
</protein>
<comment type="caution">
    <text evidence="1">The sequence shown here is derived from an EMBL/GenBank/DDBJ whole genome shotgun (WGS) entry which is preliminary data.</text>
</comment>
<sequence>MYLIALSGNIFSFSNLIPNLSSHSFMNCSSFSSVFISFGNPLAWIFIDMNSATYPLNNSLSHFS</sequence>
<dbReference type="EMBL" id="CAVMJV010000027">
    <property type="protein sequence ID" value="CAK5075239.1"/>
    <property type="molecule type" value="Genomic_DNA"/>
</dbReference>
<evidence type="ECO:0000313" key="1">
    <source>
        <dbReference type="EMBL" id="CAK5075239.1"/>
    </source>
</evidence>
<gene>
    <name evidence="1" type="ORF">MENTE1834_LOCUS22025</name>
</gene>
<evidence type="ECO:0000313" key="2">
    <source>
        <dbReference type="Proteomes" id="UP001497535"/>
    </source>
</evidence>
<organism evidence="1 2">
    <name type="scientific">Meloidogyne enterolobii</name>
    <name type="common">Root-knot nematode worm</name>
    <name type="synonym">Meloidogyne mayaguensis</name>
    <dbReference type="NCBI Taxonomy" id="390850"/>
    <lineage>
        <taxon>Eukaryota</taxon>
        <taxon>Metazoa</taxon>
        <taxon>Ecdysozoa</taxon>
        <taxon>Nematoda</taxon>
        <taxon>Chromadorea</taxon>
        <taxon>Rhabditida</taxon>
        <taxon>Tylenchina</taxon>
        <taxon>Tylenchomorpha</taxon>
        <taxon>Tylenchoidea</taxon>
        <taxon>Meloidogynidae</taxon>
        <taxon>Meloidogyninae</taxon>
        <taxon>Meloidogyne</taxon>
    </lineage>
</organism>
<keyword evidence="2" id="KW-1185">Reference proteome</keyword>
<dbReference type="Proteomes" id="UP001497535">
    <property type="component" value="Unassembled WGS sequence"/>
</dbReference>
<reference evidence="1" key="1">
    <citation type="submission" date="2023-11" db="EMBL/GenBank/DDBJ databases">
        <authorList>
            <person name="Poullet M."/>
        </authorList>
    </citation>
    <scope>NUCLEOTIDE SEQUENCE</scope>
    <source>
        <strain evidence="1">E1834</strain>
    </source>
</reference>
<proteinExistence type="predicted"/>
<accession>A0ACB0Z9K0</accession>